<dbReference type="OrthoDB" id="1113889at2"/>
<dbReference type="Proteomes" id="UP000249016">
    <property type="component" value="Unassembled WGS sequence"/>
</dbReference>
<keyword evidence="2" id="KW-1185">Reference proteome</keyword>
<evidence type="ECO:0000313" key="2">
    <source>
        <dbReference type="Proteomes" id="UP000249016"/>
    </source>
</evidence>
<evidence type="ECO:0008006" key="3">
    <source>
        <dbReference type="Google" id="ProtNLM"/>
    </source>
</evidence>
<protein>
    <recommendedName>
        <fullName evidence="3">Lipoprotein</fullName>
    </recommendedName>
</protein>
<accession>A0A327NJC6</accession>
<dbReference type="Pfam" id="PF20583">
    <property type="entry name" value="DUF6786"/>
    <property type="match status" value="1"/>
</dbReference>
<dbReference type="PROSITE" id="PS51257">
    <property type="entry name" value="PROKAR_LIPOPROTEIN"/>
    <property type="match status" value="1"/>
</dbReference>
<dbReference type="EMBL" id="QLII01000001">
    <property type="protein sequence ID" value="RAI74935.1"/>
    <property type="molecule type" value="Genomic_DNA"/>
</dbReference>
<evidence type="ECO:0000313" key="1">
    <source>
        <dbReference type="EMBL" id="RAI74935.1"/>
    </source>
</evidence>
<name>A0A327NJC6_9BACT</name>
<comment type="caution">
    <text evidence="1">The sequence shown here is derived from an EMBL/GenBank/DDBJ whole genome shotgun (WGS) entry which is preliminary data.</text>
</comment>
<organism evidence="1 2">
    <name type="scientific">Spirosoma telluris</name>
    <dbReference type="NCBI Taxonomy" id="2183553"/>
    <lineage>
        <taxon>Bacteria</taxon>
        <taxon>Pseudomonadati</taxon>
        <taxon>Bacteroidota</taxon>
        <taxon>Cytophagia</taxon>
        <taxon>Cytophagales</taxon>
        <taxon>Cytophagaceae</taxon>
        <taxon>Spirosoma</taxon>
    </lineage>
</organism>
<sequence length="407" mass="45079">MNRLIALIFSGLVVACSGRKSETNAERTTADSTSQVSTTNMYTKDRQFLQQHHADLVELQLGDARALICPAYQGRVMTTTADGHASYGWINYELIKSRKLLPHMNAFGGEDRFWLGPEGGQYALYFKKGDPFDGDHWQTPAAIDSEPFKLSDKTQTSATFARIVSLPNYAGTQFDIGIERTVTLLGKAEIEKQLAISSDSLKVVGIRSDNVIMNQGKQAWTTQTGMPSIWILGMMNASPESMIIVPYREGPGQPVNDAYFGKVPSDRLQMGKTAALFKADAKYRSKIGVSPARATNWIGSYDAATKTLTLVTFDFDPKDHQYVNSAWEHQKDPYSGDVINAYNDGPMKPGQPQMGHFYELESSSPAANLAPGGKRQHRHTTFHLQGSEQQLNQLAKRLLNTDLSLMK</sequence>
<dbReference type="InterPro" id="IPR046713">
    <property type="entry name" value="DUF6786"/>
</dbReference>
<proteinExistence type="predicted"/>
<dbReference type="AlphaFoldDB" id="A0A327NJC6"/>
<dbReference type="RefSeq" id="WP_111342708.1">
    <property type="nucleotide sequence ID" value="NZ_QLII01000001.1"/>
</dbReference>
<reference evidence="1 2" key="1">
    <citation type="submission" date="2018-06" db="EMBL/GenBank/DDBJ databases">
        <title>Spirosoma sp. HMF3257 Genome sequencing and assembly.</title>
        <authorList>
            <person name="Kang H."/>
            <person name="Cha I."/>
            <person name="Kim H."/>
            <person name="Kang J."/>
            <person name="Joh K."/>
        </authorList>
    </citation>
    <scope>NUCLEOTIDE SEQUENCE [LARGE SCALE GENOMIC DNA]</scope>
    <source>
        <strain evidence="1 2">HMF3257</strain>
    </source>
</reference>
<gene>
    <name evidence="1" type="ORF">HMF3257_13135</name>
</gene>